<evidence type="ECO:0000259" key="4">
    <source>
        <dbReference type="PROSITE" id="PS50995"/>
    </source>
</evidence>
<dbReference type="InterPro" id="IPR023187">
    <property type="entry name" value="Tscrpt_reg_MarR-type_CS"/>
</dbReference>
<name>A0A1I0WK88_9CLOT</name>
<dbReference type="Proteomes" id="UP000198619">
    <property type="component" value="Unassembled WGS sequence"/>
</dbReference>
<proteinExistence type="predicted"/>
<reference evidence="5 6" key="1">
    <citation type="submission" date="2016-10" db="EMBL/GenBank/DDBJ databases">
        <authorList>
            <person name="de Groot N.N."/>
        </authorList>
    </citation>
    <scope>NUCLEOTIDE SEQUENCE [LARGE SCALE GENOMIC DNA]</scope>
    <source>
        <strain evidence="5 6">DSM 12271</strain>
    </source>
</reference>
<evidence type="ECO:0000256" key="3">
    <source>
        <dbReference type="ARBA" id="ARBA00023163"/>
    </source>
</evidence>
<evidence type="ECO:0000313" key="6">
    <source>
        <dbReference type="Proteomes" id="UP000198619"/>
    </source>
</evidence>
<accession>A0A1I0WK88</accession>
<dbReference type="Gene3D" id="1.10.10.10">
    <property type="entry name" value="Winged helix-like DNA-binding domain superfamily/Winged helix DNA-binding domain"/>
    <property type="match status" value="1"/>
</dbReference>
<dbReference type="STRING" id="84698.SAMN04488528_1005157"/>
<evidence type="ECO:0000313" key="5">
    <source>
        <dbReference type="EMBL" id="SFA89159.1"/>
    </source>
</evidence>
<dbReference type="PRINTS" id="PR00598">
    <property type="entry name" value="HTHMARR"/>
</dbReference>
<keyword evidence="3" id="KW-0804">Transcription</keyword>
<dbReference type="GO" id="GO:0003677">
    <property type="term" value="F:DNA binding"/>
    <property type="evidence" value="ECO:0007669"/>
    <property type="project" value="UniProtKB-KW"/>
</dbReference>
<protein>
    <submittedName>
        <fullName evidence="5">DNA-binding transcriptional regulator, MarR family</fullName>
    </submittedName>
</protein>
<dbReference type="InterPro" id="IPR036388">
    <property type="entry name" value="WH-like_DNA-bd_sf"/>
</dbReference>
<dbReference type="EMBL" id="FOKI01000005">
    <property type="protein sequence ID" value="SFA89159.1"/>
    <property type="molecule type" value="Genomic_DNA"/>
</dbReference>
<dbReference type="InterPro" id="IPR000835">
    <property type="entry name" value="HTH_MarR-typ"/>
</dbReference>
<organism evidence="5 6">
    <name type="scientific">Clostridium frigidicarnis</name>
    <dbReference type="NCBI Taxonomy" id="84698"/>
    <lineage>
        <taxon>Bacteria</taxon>
        <taxon>Bacillati</taxon>
        <taxon>Bacillota</taxon>
        <taxon>Clostridia</taxon>
        <taxon>Eubacteriales</taxon>
        <taxon>Clostridiaceae</taxon>
        <taxon>Clostridium</taxon>
    </lineage>
</organism>
<dbReference type="SMART" id="SM00347">
    <property type="entry name" value="HTH_MARR"/>
    <property type="match status" value="1"/>
</dbReference>
<keyword evidence="2 5" id="KW-0238">DNA-binding</keyword>
<dbReference type="InterPro" id="IPR036390">
    <property type="entry name" value="WH_DNA-bd_sf"/>
</dbReference>
<dbReference type="PROSITE" id="PS01117">
    <property type="entry name" value="HTH_MARR_1"/>
    <property type="match status" value="1"/>
</dbReference>
<feature type="domain" description="HTH marR-type" evidence="4">
    <location>
        <begin position="6"/>
        <end position="138"/>
    </location>
</feature>
<sequence>MSKFESFEIAMLIKEVYSSTMNIVSNSLKDSGLTHQQIMIIKLVAHNKEVNLSRLCEEMSLSKGTVSGIVQRLEDIGYIEKVKYENDKRNTYVRFSKRGLEFANEFRNKINESFDKIFENFTEEEVKEVKEGLLKLKKKIKENENK</sequence>
<dbReference type="PROSITE" id="PS50995">
    <property type="entry name" value="HTH_MARR_2"/>
    <property type="match status" value="1"/>
</dbReference>
<gene>
    <name evidence="5" type="ORF">SAMN04488528_1005157</name>
</gene>
<evidence type="ECO:0000256" key="1">
    <source>
        <dbReference type="ARBA" id="ARBA00023015"/>
    </source>
</evidence>
<dbReference type="RefSeq" id="WP_090039284.1">
    <property type="nucleotide sequence ID" value="NZ_FOKI01000005.1"/>
</dbReference>
<dbReference type="SUPFAM" id="SSF46785">
    <property type="entry name" value="Winged helix' DNA-binding domain"/>
    <property type="match status" value="1"/>
</dbReference>
<dbReference type="AlphaFoldDB" id="A0A1I0WK88"/>
<dbReference type="GO" id="GO:0003700">
    <property type="term" value="F:DNA-binding transcription factor activity"/>
    <property type="evidence" value="ECO:0007669"/>
    <property type="project" value="InterPro"/>
</dbReference>
<evidence type="ECO:0000256" key="2">
    <source>
        <dbReference type="ARBA" id="ARBA00023125"/>
    </source>
</evidence>
<keyword evidence="6" id="KW-1185">Reference proteome</keyword>
<dbReference type="PANTHER" id="PTHR42756:SF1">
    <property type="entry name" value="TRANSCRIPTIONAL REPRESSOR OF EMRAB OPERON"/>
    <property type="match status" value="1"/>
</dbReference>
<keyword evidence="1" id="KW-0805">Transcription regulation</keyword>
<dbReference type="PANTHER" id="PTHR42756">
    <property type="entry name" value="TRANSCRIPTIONAL REGULATOR, MARR"/>
    <property type="match status" value="1"/>
</dbReference>
<dbReference type="Pfam" id="PF01047">
    <property type="entry name" value="MarR"/>
    <property type="match status" value="1"/>
</dbReference>
<dbReference type="OrthoDB" id="49580at2"/>